<dbReference type="AlphaFoldDB" id="A0A1W1C4L0"/>
<sequence length="401" mass="46687">MENILNNLNRLSYIKLNKKLPKYKRFLFAEILTSKDKIVGIYGSRGVGKTTLMLQVARELQLSYDELIYISCDHPLLQGVSLFDLVDYFYSLGGKCMIIDEIHEAKDFEQQLKSVYDFFDIKIIFSGSSAIQLTNPSFARRYAMKRLPVLSFREFLELKFSYSLKSYSIEDILENHKSLTYEILDTLQDKKVLKYFKEYVKQGAYPFYFESNKPYFQKIVDSINTILHTDIALLYNVSSDKIAVLKKLLATICVSKPLELSIEKLSQTVGVSRATLYKYIEYLHRAELLRHITYEAKRFKNIQKPDKLYLSNTNLCDALCIESDIGSKREIFFANQLSHAHSIYYVERGDFLVNEKYTVEIGGKNKSFKQIQDIPNSFVVADNMEIGFKNKIPLWLFGFLY</sequence>
<reference evidence="2" key="1">
    <citation type="submission" date="2016-10" db="EMBL/GenBank/DDBJ databases">
        <authorList>
            <person name="de Groot N.N."/>
        </authorList>
    </citation>
    <scope>NUCLEOTIDE SEQUENCE</scope>
</reference>
<dbReference type="SUPFAM" id="SSF52540">
    <property type="entry name" value="P-loop containing nucleoside triphosphate hydrolases"/>
    <property type="match status" value="1"/>
</dbReference>
<evidence type="ECO:0000313" key="2">
    <source>
        <dbReference type="EMBL" id="SFV60674.1"/>
    </source>
</evidence>
<dbReference type="EMBL" id="FPHE01000100">
    <property type="protein sequence ID" value="SFV60674.1"/>
    <property type="molecule type" value="Genomic_DNA"/>
</dbReference>
<proteinExistence type="predicted"/>
<dbReference type="InterPro" id="IPR027417">
    <property type="entry name" value="P-loop_NTPase"/>
</dbReference>
<feature type="domain" description="AAA+ ATPase" evidence="1">
    <location>
        <begin position="35"/>
        <end position="153"/>
    </location>
</feature>
<dbReference type="Gene3D" id="3.40.50.300">
    <property type="entry name" value="P-loop containing nucleotide triphosphate hydrolases"/>
    <property type="match status" value="1"/>
</dbReference>
<dbReference type="SMART" id="SM00382">
    <property type="entry name" value="AAA"/>
    <property type="match status" value="1"/>
</dbReference>
<evidence type="ECO:0000259" key="1">
    <source>
        <dbReference type="SMART" id="SM00382"/>
    </source>
</evidence>
<dbReference type="InterPro" id="IPR003593">
    <property type="entry name" value="AAA+_ATPase"/>
</dbReference>
<dbReference type="InterPro" id="IPR041682">
    <property type="entry name" value="AAA_14"/>
</dbReference>
<dbReference type="PANTHER" id="PTHR42990:SF1">
    <property type="entry name" value="AAA+ ATPASE DOMAIN-CONTAINING PROTEIN"/>
    <property type="match status" value="1"/>
</dbReference>
<dbReference type="CDD" id="cd00009">
    <property type="entry name" value="AAA"/>
    <property type="match status" value="1"/>
</dbReference>
<organism evidence="2">
    <name type="scientific">hydrothermal vent metagenome</name>
    <dbReference type="NCBI Taxonomy" id="652676"/>
    <lineage>
        <taxon>unclassified sequences</taxon>
        <taxon>metagenomes</taxon>
        <taxon>ecological metagenomes</taxon>
    </lineage>
</organism>
<gene>
    <name evidence="2" type="ORF">MNB_SV-12-203</name>
</gene>
<name>A0A1W1C4L0_9ZZZZ</name>
<dbReference type="Pfam" id="PF13173">
    <property type="entry name" value="AAA_14"/>
    <property type="match status" value="1"/>
</dbReference>
<protein>
    <recommendedName>
        <fullName evidence="1">AAA+ ATPase domain-containing protein</fullName>
    </recommendedName>
</protein>
<dbReference type="PANTHER" id="PTHR42990">
    <property type="entry name" value="ATPASE"/>
    <property type="match status" value="1"/>
</dbReference>
<accession>A0A1W1C4L0</accession>